<dbReference type="EMBL" id="CAHIKZ030003815">
    <property type="protein sequence ID" value="CAE1304433.1"/>
    <property type="molecule type" value="Genomic_DNA"/>
</dbReference>
<sequence>MRIFGADDDAGCRSAGCGTAGELDQDLFIIAMGGDATWTLPLMPLNRVSRPQRPRRRDDIDRGQQLQEQTDIRHARDGGADDALTVETGSVPVDPETRTVCDGAGRDVWAAHWRRSVSSPITVVGVSAVEAAGGDTRAGDDDVACTRALPPVHRGQPSRSTARSASCVGVACGVHRCAQLGVARYRRQSCRAWPGPSSSDAGTAPTIRPRHIILSSRSVLADEVKHWNLRRPAAADDLPSRGMPYLLA</sequence>
<proteinExistence type="predicted"/>
<organism evidence="2 3">
    <name type="scientific">Acanthosepion pharaonis</name>
    <name type="common">Pharaoh cuttlefish</name>
    <name type="synonym">Sepia pharaonis</name>
    <dbReference type="NCBI Taxonomy" id="158019"/>
    <lineage>
        <taxon>Eukaryota</taxon>
        <taxon>Metazoa</taxon>
        <taxon>Spiralia</taxon>
        <taxon>Lophotrochozoa</taxon>
        <taxon>Mollusca</taxon>
        <taxon>Cephalopoda</taxon>
        <taxon>Coleoidea</taxon>
        <taxon>Decapodiformes</taxon>
        <taxon>Sepiida</taxon>
        <taxon>Sepiina</taxon>
        <taxon>Sepiidae</taxon>
        <taxon>Acanthosepion</taxon>
    </lineage>
</organism>
<name>A0A812DNQ5_ACAPH</name>
<feature type="compositionally biased region" description="Basic and acidic residues" evidence="1">
    <location>
        <begin position="70"/>
        <end position="79"/>
    </location>
</feature>
<feature type="region of interest" description="Disordered" evidence="1">
    <location>
        <begin position="47"/>
        <end position="97"/>
    </location>
</feature>
<reference evidence="2" key="1">
    <citation type="submission" date="2021-01" db="EMBL/GenBank/DDBJ databases">
        <authorList>
            <person name="Li R."/>
            <person name="Bekaert M."/>
        </authorList>
    </citation>
    <scope>NUCLEOTIDE SEQUENCE</scope>
    <source>
        <strain evidence="2">Farmed</strain>
    </source>
</reference>
<evidence type="ECO:0000256" key="1">
    <source>
        <dbReference type="SAM" id="MobiDB-lite"/>
    </source>
</evidence>
<evidence type="ECO:0000313" key="3">
    <source>
        <dbReference type="Proteomes" id="UP000597762"/>
    </source>
</evidence>
<dbReference type="Proteomes" id="UP000597762">
    <property type="component" value="Unassembled WGS sequence"/>
</dbReference>
<comment type="caution">
    <text evidence="2">The sequence shown here is derived from an EMBL/GenBank/DDBJ whole genome shotgun (WGS) entry which is preliminary data.</text>
</comment>
<accession>A0A812DNQ5</accession>
<gene>
    <name evidence="2" type="ORF">SPHA_57027</name>
</gene>
<keyword evidence="3" id="KW-1185">Reference proteome</keyword>
<dbReference type="AlphaFoldDB" id="A0A812DNQ5"/>
<evidence type="ECO:0000313" key="2">
    <source>
        <dbReference type="EMBL" id="CAE1304433.1"/>
    </source>
</evidence>
<protein>
    <submittedName>
        <fullName evidence="2">Uncharacterized protein</fullName>
    </submittedName>
</protein>